<reference evidence="1 2" key="1">
    <citation type="journal article" date="2019" name="Commun. Biol.">
        <title>The bagworm genome reveals a unique fibroin gene that provides high tensile strength.</title>
        <authorList>
            <person name="Kono N."/>
            <person name="Nakamura H."/>
            <person name="Ohtoshi R."/>
            <person name="Tomita M."/>
            <person name="Numata K."/>
            <person name="Arakawa K."/>
        </authorList>
    </citation>
    <scope>NUCLEOTIDE SEQUENCE [LARGE SCALE GENOMIC DNA]</scope>
</reference>
<dbReference type="EMBL" id="BGZK01000305">
    <property type="protein sequence ID" value="GBP35521.1"/>
    <property type="molecule type" value="Genomic_DNA"/>
</dbReference>
<protein>
    <submittedName>
        <fullName evidence="1">Uncharacterized protein</fullName>
    </submittedName>
</protein>
<sequence length="138" mass="15277">MGCRQRVIALWTPQGGHLGIGNHVEIQHGLYPLVGCRERGKGTGYRLVSSAKSASWAPVCRRGMSFVYAEYVQQRGKYGVLRKSGSNQSFGKYAILMPEGEMPIYYVLMDNEVKTICNLSVIGGAYTLGLRTILCRMP</sequence>
<comment type="caution">
    <text evidence="1">The sequence shown here is derived from an EMBL/GenBank/DDBJ whole genome shotgun (WGS) entry which is preliminary data.</text>
</comment>
<evidence type="ECO:0000313" key="2">
    <source>
        <dbReference type="Proteomes" id="UP000299102"/>
    </source>
</evidence>
<dbReference type="AlphaFoldDB" id="A0A4C1V9P1"/>
<accession>A0A4C1V9P1</accession>
<evidence type="ECO:0000313" key="1">
    <source>
        <dbReference type="EMBL" id="GBP35521.1"/>
    </source>
</evidence>
<gene>
    <name evidence="1" type="ORF">EVAR_17382_1</name>
</gene>
<dbReference type="Proteomes" id="UP000299102">
    <property type="component" value="Unassembled WGS sequence"/>
</dbReference>
<organism evidence="1 2">
    <name type="scientific">Eumeta variegata</name>
    <name type="common">Bagworm moth</name>
    <name type="synonym">Eumeta japonica</name>
    <dbReference type="NCBI Taxonomy" id="151549"/>
    <lineage>
        <taxon>Eukaryota</taxon>
        <taxon>Metazoa</taxon>
        <taxon>Ecdysozoa</taxon>
        <taxon>Arthropoda</taxon>
        <taxon>Hexapoda</taxon>
        <taxon>Insecta</taxon>
        <taxon>Pterygota</taxon>
        <taxon>Neoptera</taxon>
        <taxon>Endopterygota</taxon>
        <taxon>Lepidoptera</taxon>
        <taxon>Glossata</taxon>
        <taxon>Ditrysia</taxon>
        <taxon>Tineoidea</taxon>
        <taxon>Psychidae</taxon>
        <taxon>Oiketicinae</taxon>
        <taxon>Eumeta</taxon>
    </lineage>
</organism>
<proteinExistence type="predicted"/>
<name>A0A4C1V9P1_EUMVA</name>
<keyword evidence="2" id="KW-1185">Reference proteome</keyword>